<evidence type="ECO:0000256" key="9">
    <source>
        <dbReference type="ARBA" id="ARBA00023118"/>
    </source>
</evidence>
<dbReference type="Pfam" id="PF22590">
    <property type="entry name" value="Cas3-like_C_2"/>
    <property type="match status" value="1"/>
</dbReference>
<evidence type="ECO:0000256" key="5">
    <source>
        <dbReference type="ARBA" id="ARBA00022741"/>
    </source>
</evidence>
<keyword evidence="8" id="KW-0067">ATP-binding</keyword>
<evidence type="ECO:0000313" key="13">
    <source>
        <dbReference type="Proteomes" id="UP000823960"/>
    </source>
</evidence>
<name>A0A9D1NQN7_9FIRM</name>
<keyword evidence="4" id="KW-0479">Metal-binding</keyword>
<dbReference type="GO" id="GO:0016787">
    <property type="term" value="F:hydrolase activity"/>
    <property type="evidence" value="ECO:0007669"/>
    <property type="project" value="UniProtKB-KW"/>
</dbReference>
<feature type="domain" description="HD Cas3-type" evidence="11">
    <location>
        <begin position="47"/>
        <end position="223"/>
    </location>
</feature>
<dbReference type="PANTHER" id="PTHR47963:SF9">
    <property type="entry name" value="CRISPR-ASSOCIATED ENDONUCLEASE_HELICASE CAS3"/>
    <property type="match status" value="1"/>
</dbReference>
<dbReference type="InterPro" id="IPR006474">
    <property type="entry name" value="Helicase_Cas3_CRISPR-ass_core"/>
</dbReference>
<evidence type="ECO:0000256" key="2">
    <source>
        <dbReference type="ARBA" id="ARBA00009046"/>
    </source>
</evidence>
<dbReference type="InterPro" id="IPR006483">
    <property type="entry name" value="CRISPR-assoc_Cas3_HD"/>
</dbReference>
<dbReference type="PANTHER" id="PTHR47963">
    <property type="entry name" value="DEAD-BOX ATP-DEPENDENT RNA HELICASE 47, MITOCHONDRIAL"/>
    <property type="match status" value="1"/>
</dbReference>
<evidence type="ECO:0000256" key="6">
    <source>
        <dbReference type="ARBA" id="ARBA00022801"/>
    </source>
</evidence>
<dbReference type="Gene3D" id="3.40.50.300">
    <property type="entry name" value="P-loop containing nucleotide triphosphate hydrolases"/>
    <property type="match status" value="2"/>
</dbReference>
<protein>
    <submittedName>
        <fullName evidence="12">CRISPR-associated helicase Cas3</fullName>
    </submittedName>
</protein>
<evidence type="ECO:0000313" key="12">
    <source>
        <dbReference type="EMBL" id="HIV11012.1"/>
    </source>
</evidence>
<dbReference type="SUPFAM" id="SSF109604">
    <property type="entry name" value="HD-domain/PDEase-like"/>
    <property type="match status" value="1"/>
</dbReference>
<feature type="domain" description="Helicase ATP-binding" evidence="10">
    <location>
        <begin position="292"/>
        <end position="488"/>
    </location>
</feature>
<dbReference type="NCBIfam" id="TIGR01596">
    <property type="entry name" value="cas3_HD"/>
    <property type="match status" value="1"/>
</dbReference>
<accession>A0A9D1NQN7</accession>
<dbReference type="EMBL" id="DVOL01000067">
    <property type="protein sequence ID" value="HIV11012.1"/>
    <property type="molecule type" value="Genomic_DNA"/>
</dbReference>
<keyword evidence="5" id="KW-0547">Nucleotide-binding</keyword>
<evidence type="ECO:0000259" key="11">
    <source>
        <dbReference type="PROSITE" id="PS51643"/>
    </source>
</evidence>
<dbReference type="CDD" id="cd09641">
    <property type="entry name" value="Cas3''_I"/>
    <property type="match status" value="1"/>
</dbReference>
<dbReference type="PROSITE" id="PS51192">
    <property type="entry name" value="HELICASE_ATP_BIND_1"/>
    <property type="match status" value="1"/>
</dbReference>
<dbReference type="InterPro" id="IPR011545">
    <property type="entry name" value="DEAD/DEAH_box_helicase_dom"/>
</dbReference>
<comment type="similarity">
    <text evidence="2">In the central section; belongs to the CRISPR-associated helicase Cas3 family.</text>
</comment>
<dbReference type="GO" id="GO:0003724">
    <property type="term" value="F:RNA helicase activity"/>
    <property type="evidence" value="ECO:0007669"/>
    <property type="project" value="TreeGrafter"/>
</dbReference>
<dbReference type="InterPro" id="IPR054712">
    <property type="entry name" value="Cas3-like_dom"/>
</dbReference>
<dbReference type="AlphaFoldDB" id="A0A9D1NQN7"/>
<keyword evidence="7" id="KW-0347">Helicase</keyword>
<dbReference type="GO" id="GO:0046872">
    <property type="term" value="F:metal ion binding"/>
    <property type="evidence" value="ECO:0007669"/>
    <property type="project" value="UniProtKB-KW"/>
</dbReference>
<gene>
    <name evidence="12" type="primary">cas3</name>
    <name evidence="12" type="ORF">IAD28_04910</name>
</gene>
<evidence type="ECO:0000256" key="7">
    <source>
        <dbReference type="ARBA" id="ARBA00022806"/>
    </source>
</evidence>
<dbReference type="SMART" id="SM00490">
    <property type="entry name" value="HELICc"/>
    <property type="match status" value="1"/>
</dbReference>
<dbReference type="InterPro" id="IPR038257">
    <property type="entry name" value="CRISPR-assoc_Cas3_HD_sf"/>
</dbReference>
<reference evidence="12" key="1">
    <citation type="submission" date="2020-10" db="EMBL/GenBank/DDBJ databases">
        <authorList>
            <person name="Gilroy R."/>
        </authorList>
    </citation>
    <scope>NUCLEOTIDE SEQUENCE</scope>
    <source>
        <strain evidence="12">1370</strain>
    </source>
</reference>
<evidence type="ECO:0000256" key="1">
    <source>
        <dbReference type="ARBA" id="ARBA00006847"/>
    </source>
</evidence>
<keyword evidence="3" id="KW-0540">Nuclease</keyword>
<dbReference type="InterPro" id="IPR001650">
    <property type="entry name" value="Helicase_C-like"/>
</dbReference>
<dbReference type="SMART" id="SM00487">
    <property type="entry name" value="DEXDc"/>
    <property type="match status" value="1"/>
</dbReference>
<evidence type="ECO:0000256" key="8">
    <source>
        <dbReference type="ARBA" id="ARBA00022840"/>
    </source>
</evidence>
<evidence type="ECO:0000256" key="4">
    <source>
        <dbReference type="ARBA" id="ARBA00022723"/>
    </source>
</evidence>
<dbReference type="NCBIfam" id="TIGR01587">
    <property type="entry name" value="cas3_core"/>
    <property type="match status" value="1"/>
</dbReference>
<evidence type="ECO:0000256" key="3">
    <source>
        <dbReference type="ARBA" id="ARBA00022722"/>
    </source>
</evidence>
<proteinExistence type="inferred from homology"/>
<dbReference type="GO" id="GO:0003723">
    <property type="term" value="F:RNA binding"/>
    <property type="evidence" value="ECO:0007669"/>
    <property type="project" value="TreeGrafter"/>
</dbReference>
<dbReference type="SUPFAM" id="SSF52540">
    <property type="entry name" value="P-loop containing nucleoside triphosphate hydrolases"/>
    <property type="match status" value="1"/>
</dbReference>
<keyword evidence="9" id="KW-0051">Antiviral defense</keyword>
<dbReference type="Proteomes" id="UP000823960">
    <property type="component" value="Unassembled WGS sequence"/>
</dbReference>
<dbReference type="InterPro" id="IPR014001">
    <property type="entry name" value="Helicase_ATP-bd"/>
</dbReference>
<dbReference type="Gene3D" id="1.10.3210.30">
    <property type="match status" value="1"/>
</dbReference>
<dbReference type="GO" id="GO:0005524">
    <property type="term" value="F:ATP binding"/>
    <property type="evidence" value="ECO:0007669"/>
    <property type="project" value="UniProtKB-KW"/>
</dbReference>
<comment type="similarity">
    <text evidence="1">In the N-terminal section; belongs to the CRISPR-associated nuclease Cas3-HD family.</text>
</comment>
<keyword evidence="6" id="KW-0378">Hydrolase</keyword>
<dbReference type="Pfam" id="PF00270">
    <property type="entry name" value="DEAD"/>
    <property type="match status" value="1"/>
</dbReference>
<dbReference type="Pfam" id="PF18019">
    <property type="entry name" value="Cas3_HD"/>
    <property type="match status" value="1"/>
</dbReference>
<organism evidence="12 13">
    <name type="scientific">Candidatus Faeciplasma avium</name>
    <dbReference type="NCBI Taxonomy" id="2840798"/>
    <lineage>
        <taxon>Bacteria</taxon>
        <taxon>Bacillati</taxon>
        <taxon>Bacillota</taxon>
        <taxon>Clostridia</taxon>
        <taxon>Eubacteriales</taxon>
        <taxon>Oscillospiraceae</taxon>
        <taxon>Oscillospiraceae incertae sedis</taxon>
        <taxon>Candidatus Faeciplasma</taxon>
    </lineage>
</organism>
<dbReference type="InterPro" id="IPR050547">
    <property type="entry name" value="DEAD_box_RNA_helicases"/>
</dbReference>
<dbReference type="InterPro" id="IPR041372">
    <property type="entry name" value="Cas3_C"/>
</dbReference>
<dbReference type="Pfam" id="PF18395">
    <property type="entry name" value="Cas3_C"/>
    <property type="match status" value="1"/>
</dbReference>
<dbReference type="InterPro" id="IPR027417">
    <property type="entry name" value="P-loop_NTPase"/>
</dbReference>
<evidence type="ECO:0000259" key="10">
    <source>
        <dbReference type="PROSITE" id="PS51192"/>
    </source>
</evidence>
<dbReference type="GO" id="GO:0051607">
    <property type="term" value="P:defense response to virus"/>
    <property type="evidence" value="ECO:0007669"/>
    <property type="project" value="UniProtKB-KW"/>
</dbReference>
<comment type="caution">
    <text evidence="12">The sequence shown here is derived from an EMBL/GenBank/DDBJ whole genome shotgun (WGS) entry which is preliminary data.</text>
</comment>
<dbReference type="GO" id="GO:0004518">
    <property type="term" value="F:nuclease activity"/>
    <property type="evidence" value="ECO:0007669"/>
    <property type="project" value="UniProtKB-KW"/>
</dbReference>
<sequence length="899" mass="100049">MCAPFTPILSLLPGKSGRDHTGMWLPTWLHALDTAGVVKRLLLHWLPQSVREGLSQELGEDGAVSFAVLLALLHDIGKMTPLFVSRIAGSLPEIIDRLSSAGLEVPDIKSFRDSAKSPHALAGAAILSDAGFPEVAVQVVFAHHGQTMTENESDTFDIITELYKQHYFDYKNGNEKIWRAIHSEWIRFSLDYAGYSCQDELPKNVDIKTQVILSGLVVMADWIASNTEYFPLIFTDETGSLSMCEQRACDGWDRIRLPYPWSSASFVMDSSDFEERFGFLPNAVQSAVLSAVCESASPGIMILEAQMGVGKTEAALAAAEVFSARFAEGGIFFGLPTQATANGIFPRLLEWARLQSEDCRHAIRLAHGMSEMNEDYRSLFKGDSRTQEDSDSGLVVHSWFKGRKQALLSNFVIGTVDQLLLCSLKQRHLMLRHIGIAGKVVVVDECHAYDAFMNQYLECAISWLGAYGVPVILLSATLPPARRRALVSAYLGDGAQSLYDGWESTEAYPLLTWTDGKCVKSRAIEQNTASRTVKITGMTDDDIASFLFCRLECGGCAGIIVNTVSRAQKIGSMLKEALPDYRVMIVHSHFLMTDRAEWEKKLLSELGKSSSFESRNRLIVVGTQVLEQSLDIDFDIMITDLCPMDLLLQRIGRLHRHPWRKRPEPLNASECGVLYAGETETESGASTIYGEWLLKRTRSILPPHIKLPEDIAPLVHKAYSEPEDKNDSDYSLYLQTIKDKEVRAKNFRIKKPSSGDSLIGWLATSQEGDERHMEASVRDGDMSVEVLIMVDYGNGYLGFVAGGEPISASCTPDEETARRIAQQRLRLPYIFTYKSGEVIKALEETTSVNLYAWQESAWLRGELVLLIGADGFASLAGYRLHYDSNKGLTYRKEDDYAEN</sequence>
<dbReference type="PROSITE" id="PS51643">
    <property type="entry name" value="HD_CAS3"/>
    <property type="match status" value="1"/>
</dbReference>
<reference evidence="12" key="2">
    <citation type="journal article" date="2021" name="PeerJ">
        <title>Extensive microbial diversity within the chicken gut microbiome revealed by metagenomics and culture.</title>
        <authorList>
            <person name="Gilroy R."/>
            <person name="Ravi A."/>
            <person name="Getino M."/>
            <person name="Pursley I."/>
            <person name="Horton D.L."/>
            <person name="Alikhan N.F."/>
            <person name="Baker D."/>
            <person name="Gharbi K."/>
            <person name="Hall N."/>
            <person name="Watson M."/>
            <person name="Adriaenssens E.M."/>
            <person name="Foster-Nyarko E."/>
            <person name="Jarju S."/>
            <person name="Secka A."/>
            <person name="Antonio M."/>
            <person name="Oren A."/>
            <person name="Chaudhuri R.R."/>
            <person name="La Ragione R."/>
            <person name="Hildebrand F."/>
            <person name="Pallen M.J."/>
        </authorList>
    </citation>
    <scope>NUCLEOTIDE SEQUENCE</scope>
    <source>
        <strain evidence="12">1370</strain>
    </source>
</reference>